<sequence>MDVEKIDEIIDGYVDEEGVLIQILLDIQHELNWIPKESIIEVSRRLQIPISQIYRVASFYTAMSLTPMGRHLVQVCLGTACHVRGAPKILNKVENTLKIKAGETTEDMMFTLRRVNCLGCCAMGPMIVVDKDYYGKMKTQDVGEILERYE</sequence>
<keyword evidence="2" id="KW-0001">2Fe-2S</keyword>
<dbReference type="InterPro" id="IPR028431">
    <property type="entry name" value="NADP_DH_HndA-like"/>
</dbReference>
<dbReference type="InterPro" id="IPR041921">
    <property type="entry name" value="NuoE_N"/>
</dbReference>
<dbReference type="Pfam" id="PF01257">
    <property type="entry name" value="2Fe-2S_thioredx"/>
    <property type="match status" value="1"/>
</dbReference>
<dbReference type="AlphaFoldDB" id="A0A520KYG0"/>
<organism evidence="7 8">
    <name type="scientific">Candidatus Methanolliviera hydrocarbonicum</name>
    <dbReference type="NCBI Taxonomy" id="2491085"/>
    <lineage>
        <taxon>Archaea</taxon>
        <taxon>Methanobacteriati</taxon>
        <taxon>Methanobacteriota</taxon>
        <taxon>Candidatus Methanoliparia</taxon>
        <taxon>Candidatus Methanoliparales</taxon>
        <taxon>Candidatus Methanollivieraceae</taxon>
        <taxon>Candidatus Methanolliviera</taxon>
    </lineage>
</organism>
<dbReference type="Proteomes" id="UP000320766">
    <property type="component" value="Unassembled WGS sequence"/>
</dbReference>
<comment type="similarity">
    <text evidence="1">Belongs to the complex I 24 kDa subunit family.</text>
</comment>
<dbReference type="SUPFAM" id="SSF52833">
    <property type="entry name" value="Thioredoxin-like"/>
    <property type="match status" value="1"/>
</dbReference>
<dbReference type="InterPro" id="IPR002023">
    <property type="entry name" value="NuoE-like"/>
</dbReference>
<evidence type="ECO:0000256" key="6">
    <source>
        <dbReference type="ARBA" id="ARBA00034078"/>
    </source>
</evidence>
<dbReference type="EMBL" id="RXIL01000021">
    <property type="protein sequence ID" value="RZN73007.1"/>
    <property type="molecule type" value="Genomic_DNA"/>
</dbReference>
<reference evidence="7 8" key="1">
    <citation type="journal article" date="2019" name="Nat. Microbiol.">
        <title>Wide diversity of methane and short-chain alkane metabolisms in uncultured archaea.</title>
        <authorList>
            <person name="Borrel G."/>
            <person name="Adam P.S."/>
            <person name="McKay L.J."/>
            <person name="Chen L.X."/>
            <person name="Sierra-Garcia I.N."/>
            <person name="Sieber C.M."/>
            <person name="Letourneur Q."/>
            <person name="Ghozlane A."/>
            <person name="Andersen G.L."/>
            <person name="Li W.J."/>
            <person name="Hallam S.J."/>
            <person name="Muyzer G."/>
            <person name="de Oliveira V.M."/>
            <person name="Inskeep W.P."/>
            <person name="Banfield J.F."/>
            <person name="Gribaldo S."/>
        </authorList>
    </citation>
    <scope>NUCLEOTIDE SEQUENCE [LARGE SCALE GENOMIC DNA]</scope>
    <source>
        <strain evidence="7">NM1b</strain>
    </source>
</reference>
<dbReference type="InterPro" id="IPR036249">
    <property type="entry name" value="Thioredoxin-like_sf"/>
</dbReference>
<name>A0A520KYG0_9EURY</name>
<dbReference type="NCBIfam" id="NF005722">
    <property type="entry name" value="PRK07539.1-2"/>
    <property type="match status" value="1"/>
</dbReference>
<keyword evidence="4" id="KW-0408">Iron</keyword>
<accession>A0A520KYG0</accession>
<dbReference type="PANTHER" id="PTHR43342">
    <property type="entry name" value="NADH-QUINONE OXIDOREDUCTASE, E SUBUNIT"/>
    <property type="match status" value="1"/>
</dbReference>
<keyword evidence="7" id="KW-0560">Oxidoreductase</keyword>
<dbReference type="Gene3D" id="3.40.30.10">
    <property type="entry name" value="Glutaredoxin"/>
    <property type="match status" value="1"/>
</dbReference>
<dbReference type="CDD" id="cd03064">
    <property type="entry name" value="TRX_Fd_NuoE"/>
    <property type="match status" value="1"/>
</dbReference>
<evidence type="ECO:0000313" key="8">
    <source>
        <dbReference type="Proteomes" id="UP000320766"/>
    </source>
</evidence>
<evidence type="ECO:0000256" key="2">
    <source>
        <dbReference type="ARBA" id="ARBA00022714"/>
    </source>
</evidence>
<dbReference type="GO" id="GO:0046872">
    <property type="term" value="F:metal ion binding"/>
    <property type="evidence" value="ECO:0007669"/>
    <property type="project" value="UniProtKB-KW"/>
</dbReference>
<dbReference type="Gene3D" id="1.10.10.1590">
    <property type="entry name" value="NADH-quinone oxidoreductase subunit E"/>
    <property type="match status" value="1"/>
</dbReference>
<dbReference type="PANTHER" id="PTHR43342:SF1">
    <property type="entry name" value="BIFURCATING [FEFE] HYDROGENASE GAMMA SUBUNIT"/>
    <property type="match status" value="1"/>
</dbReference>
<keyword evidence="5" id="KW-0411">Iron-sulfur</keyword>
<dbReference type="PIRSF" id="PIRSF000216">
    <property type="entry name" value="NADH_DH_24kDa"/>
    <property type="match status" value="1"/>
</dbReference>
<dbReference type="PROSITE" id="PS01099">
    <property type="entry name" value="COMPLEX1_24K"/>
    <property type="match status" value="1"/>
</dbReference>
<dbReference type="FunFam" id="3.40.30.10:FF:000015">
    <property type="entry name" value="NADH-quinone oxidoreductase subunit E"/>
    <property type="match status" value="1"/>
</dbReference>
<proteinExistence type="inferred from homology"/>
<dbReference type="GO" id="GO:0016491">
    <property type="term" value="F:oxidoreductase activity"/>
    <property type="evidence" value="ECO:0007669"/>
    <property type="project" value="UniProtKB-KW"/>
</dbReference>
<evidence type="ECO:0000256" key="5">
    <source>
        <dbReference type="ARBA" id="ARBA00023014"/>
    </source>
</evidence>
<protein>
    <submittedName>
        <fullName evidence="7">NADH-quinone oxidoreductase subunit NuoE</fullName>
        <ecNumber evidence="7">1.6.5.11</ecNumber>
    </submittedName>
</protein>
<dbReference type="EC" id="1.6.5.11" evidence="7"/>
<evidence type="ECO:0000256" key="3">
    <source>
        <dbReference type="ARBA" id="ARBA00022723"/>
    </source>
</evidence>
<comment type="caution">
    <text evidence="7">The sequence shown here is derived from an EMBL/GenBank/DDBJ whole genome shotgun (WGS) entry which is preliminary data.</text>
</comment>
<gene>
    <name evidence="7" type="primary">nuoE</name>
    <name evidence="7" type="ORF">EF807_01225</name>
</gene>
<evidence type="ECO:0000256" key="1">
    <source>
        <dbReference type="ARBA" id="ARBA00010643"/>
    </source>
</evidence>
<dbReference type="InterPro" id="IPR042128">
    <property type="entry name" value="NuoE_dom"/>
</dbReference>
<comment type="cofactor">
    <cofactor evidence="6">
        <name>[2Fe-2S] cluster</name>
        <dbReference type="ChEBI" id="CHEBI:190135"/>
    </cofactor>
</comment>
<evidence type="ECO:0000256" key="4">
    <source>
        <dbReference type="ARBA" id="ARBA00023004"/>
    </source>
</evidence>
<keyword evidence="3" id="KW-0479">Metal-binding</keyword>
<evidence type="ECO:0000313" key="7">
    <source>
        <dbReference type="EMBL" id="RZN73007.1"/>
    </source>
</evidence>
<dbReference type="GO" id="GO:0051537">
    <property type="term" value="F:2 iron, 2 sulfur cluster binding"/>
    <property type="evidence" value="ECO:0007669"/>
    <property type="project" value="UniProtKB-KW"/>
</dbReference>